<feature type="transmembrane region" description="Helical" evidence="1">
    <location>
        <begin position="12"/>
        <end position="35"/>
    </location>
</feature>
<keyword evidence="3" id="KW-1185">Reference proteome</keyword>
<gene>
    <name evidence="2" type="ORF">SNE25_25575</name>
</gene>
<feature type="transmembrane region" description="Helical" evidence="1">
    <location>
        <begin position="193"/>
        <end position="213"/>
    </location>
</feature>
<organism evidence="2 3">
    <name type="scientific">Mucilaginibacter sabulilitoris</name>
    <dbReference type="NCBI Taxonomy" id="1173583"/>
    <lineage>
        <taxon>Bacteria</taxon>
        <taxon>Pseudomonadati</taxon>
        <taxon>Bacteroidota</taxon>
        <taxon>Sphingobacteriia</taxon>
        <taxon>Sphingobacteriales</taxon>
        <taxon>Sphingobacteriaceae</taxon>
        <taxon>Mucilaginibacter</taxon>
    </lineage>
</organism>
<dbReference type="InterPro" id="IPR018750">
    <property type="entry name" value="DUF2306_membrane"/>
</dbReference>
<accession>A0ABZ0TI43</accession>
<feature type="transmembrane region" description="Helical" evidence="1">
    <location>
        <begin position="123"/>
        <end position="141"/>
    </location>
</feature>
<feature type="transmembrane region" description="Helical" evidence="1">
    <location>
        <begin position="162"/>
        <end position="181"/>
    </location>
</feature>
<keyword evidence="1" id="KW-0812">Transmembrane</keyword>
<evidence type="ECO:0000313" key="3">
    <source>
        <dbReference type="Proteomes" id="UP001324380"/>
    </source>
</evidence>
<evidence type="ECO:0000256" key="1">
    <source>
        <dbReference type="SAM" id="Phobius"/>
    </source>
</evidence>
<name>A0ABZ0TI43_9SPHI</name>
<keyword evidence="1" id="KW-0472">Membrane</keyword>
<dbReference type="RefSeq" id="WP_321561858.1">
    <property type="nucleotide sequence ID" value="NZ_CP139558.1"/>
</dbReference>
<feature type="transmembrane region" description="Helical" evidence="1">
    <location>
        <begin position="55"/>
        <end position="78"/>
    </location>
</feature>
<proteinExistence type="predicted"/>
<dbReference type="EMBL" id="CP139558">
    <property type="protein sequence ID" value="WPU92698.1"/>
    <property type="molecule type" value="Genomic_DNA"/>
</dbReference>
<keyword evidence="1" id="KW-1133">Transmembrane helix</keyword>
<dbReference type="Proteomes" id="UP001324380">
    <property type="component" value="Chromosome"/>
</dbReference>
<reference evidence="2 3" key="1">
    <citation type="submission" date="2023-11" db="EMBL/GenBank/DDBJ databases">
        <title>Analysis of the Genomes of Mucilaginibacter gossypii cycad 4 and M. sabulilitoris SNA2: microbes with the potential for plant growth promotion.</title>
        <authorList>
            <person name="Hirsch A.M."/>
            <person name="Humm E."/>
            <person name="Rubbi M."/>
            <person name="Del Vecchio G."/>
            <person name="Ha S.M."/>
            <person name="Pellegrini M."/>
            <person name="Gunsalus R.P."/>
        </authorList>
    </citation>
    <scope>NUCLEOTIDE SEQUENCE [LARGE SCALE GENOMIC DNA]</scope>
    <source>
        <strain evidence="2 3">SNA2</strain>
    </source>
</reference>
<feature type="transmembrane region" description="Helical" evidence="1">
    <location>
        <begin position="98"/>
        <end position="117"/>
    </location>
</feature>
<evidence type="ECO:0000313" key="2">
    <source>
        <dbReference type="EMBL" id="WPU92698.1"/>
    </source>
</evidence>
<protein>
    <submittedName>
        <fullName evidence="2">DUF2306 domain-containing protein</fullName>
    </submittedName>
</protein>
<sequence>MKKLNTRALYTGIVLLSLIGIVIVVRRTLLVIPVLTNGYHAPEVTSKFTQMDDIFAHHPLLTLIHIIPGLVFVISGPFQFMQKIRFRYPKWHRAGGRLFLISGNIIGTTALVMSFAVPAIGGVNQVIATALFSLFFLYSLFKAFQQILQHKIASHREWAIRAYSIGLAVATIRIINGIFFATSGITGLTPHEFFGIGFWMGFVLHLILAEFWINKTRLIKTKSHITTFTKDSFIRFMY</sequence>
<dbReference type="Pfam" id="PF10067">
    <property type="entry name" value="DUF2306"/>
    <property type="match status" value="1"/>
</dbReference>